<evidence type="ECO:0000256" key="7">
    <source>
        <dbReference type="ARBA" id="ARBA00022840"/>
    </source>
</evidence>
<dbReference type="InterPro" id="IPR011611">
    <property type="entry name" value="PfkB_dom"/>
</dbReference>
<dbReference type="RefSeq" id="WP_210661631.1">
    <property type="nucleotide sequence ID" value="NZ_JAGKQQ010000001.1"/>
</dbReference>
<dbReference type="GO" id="GO:0016779">
    <property type="term" value="F:nucleotidyltransferase activity"/>
    <property type="evidence" value="ECO:0007669"/>
    <property type="project" value="UniProtKB-KW"/>
</dbReference>
<dbReference type="Pfam" id="PF01467">
    <property type="entry name" value="CTP_transf_like"/>
    <property type="match status" value="1"/>
</dbReference>
<evidence type="ECO:0000256" key="2">
    <source>
        <dbReference type="ARBA" id="ARBA00003753"/>
    </source>
</evidence>
<evidence type="ECO:0000259" key="13">
    <source>
        <dbReference type="Pfam" id="PF01467"/>
    </source>
</evidence>
<dbReference type="Gene3D" id="3.40.1190.20">
    <property type="match status" value="1"/>
</dbReference>
<comment type="caution">
    <text evidence="14">The sequence shown here is derived from an EMBL/GenBank/DDBJ whole genome shotgun (WGS) entry which is preliminary data.</text>
</comment>
<dbReference type="HAMAP" id="MF_01603">
    <property type="entry name" value="HldE"/>
    <property type="match status" value="1"/>
</dbReference>
<keyword evidence="15" id="KW-1185">Reference proteome</keyword>
<dbReference type="InterPro" id="IPR011913">
    <property type="entry name" value="RfaE_dom_I"/>
</dbReference>
<dbReference type="PANTHER" id="PTHR46969:SF1">
    <property type="entry name" value="BIFUNCTIONAL PROTEIN HLDE"/>
    <property type="match status" value="1"/>
</dbReference>
<comment type="subunit">
    <text evidence="11">Homodimer.</text>
</comment>
<dbReference type="PANTHER" id="PTHR46969">
    <property type="entry name" value="BIFUNCTIONAL PROTEIN HLDE"/>
    <property type="match status" value="1"/>
</dbReference>
<comment type="pathway">
    <text evidence="11">Nucleotide-sugar biosynthesis; ADP-L-glycero-beta-D-manno-heptose biosynthesis; ADP-L-glycero-beta-D-manno-heptose from D-glycero-beta-D-manno-heptose 7-phosphate: step 1/4.</text>
</comment>
<evidence type="ECO:0000256" key="5">
    <source>
        <dbReference type="ARBA" id="ARBA00022741"/>
    </source>
</evidence>
<feature type="region of interest" description="Ribokinase" evidence="11">
    <location>
        <begin position="1"/>
        <end position="333"/>
    </location>
</feature>
<feature type="domain" description="Cytidyltransferase-like" evidence="13">
    <location>
        <begin position="366"/>
        <end position="461"/>
    </location>
</feature>
<dbReference type="SUPFAM" id="SSF53613">
    <property type="entry name" value="Ribokinase-like"/>
    <property type="match status" value="1"/>
</dbReference>
<keyword evidence="5 11" id="KW-0547">Nucleotide-binding</keyword>
<feature type="domain" description="Carbohydrate kinase PfkB" evidence="12">
    <location>
        <begin position="15"/>
        <end position="317"/>
    </location>
</feature>
<accession>A0ABS5C3W0</accession>
<name>A0ABS5C3W0_9BACT</name>
<keyword evidence="3 11" id="KW-0808">Transferase</keyword>
<comment type="function">
    <text evidence="2 11">Catalyzes the ADP transfer from ATP to D-glycero-beta-D-manno-heptose 1-phosphate, yielding ADP-D-glycero-beta-D-manno-heptose.</text>
</comment>
<keyword evidence="8 11" id="KW-0511">Multifunctional enzyme</keyword>
<comment type="pathway">
    <text evidence="11">Nucleotide-sugar biosynthesis; ADP-L-glycero-beta-D-manno-heptose biosynthesis; ADP-L-glycero-beta-D-manno-heptose from D-glycero-beta-D-manno-heptose 7-phosphate: step 3/4.</text>
</comment>
<feature type="region of interest" description="Cytidylyltransferase" evidence="11">
    <location>
        <begin position="366"/>
        <end position="496"/>
    </location>
</feature>
<dbReference type="EMBL" id="JAGKQQ010000001">
    <property type="protein sequence ID" value="MBP3960357.1"/>
    <property type="molecule type" value="Genomic_DNA"/>
</dbReference>
<dbReference type="InterPro" id="IPR011914">
    <property type="entry name" value="RfaE_dom_II"/>
</dbReference>
<keyword evidence="4 11" id="KW-0548">Nucleotidyltransferase</keyword>
<evidence type="ECO:0000259" key="12">
    <source>
        <dbReference type="Pfam" id="PF00294"/>
    </source>
</evidence>
<evidence type="ECO:0000256" key="11">
    <source>
        <dbReference type="HAMAP-Rule" id="MF_01603"/>
    </source>
</evidence>
<sequence>MTDLTELVQTLGAPRVLVVGDVMLDRYVWGNAERISQEAPVILLRADKREERLGGASSVATMLQALGAHTSVIGTVGTDGDGFHARRILTDLGIDADGIVADPDRPTTVKERYIGRAQAKHPQQMIRVDYESREPVSDAVERQLADTLVAKIREADIVLVSDYDKGVCTPGLLRVAVEVAKARGIRVIADPTRGGDYAKYRGCSSMTPNRLEAELATNRNIRTHAEALAAAAHLRDMLGLEAGIVTLDKDGMALAHTDGRSAIFPTRPRQVYDITGAGDMVMATLGLALAAGADYDSAIRLANIAGGLEVEKIGVATVTRDEILADLLHAPFRVAERVPGAAKVAALPQLLTELDARRRNGQKIAFTNGCFDVLHAGHVQYLAEARRQADCLVVALNSDTSVKQLKGPTRPLNPEVARALVLAGLQDVDLVTMFSDKTPITVIEAIRPDVLVKGADYHKADVVGGDFVESYGGRVHLADLRAGFSTTNLIERMKAA</sequence>
<dbReference type="InterPro" id="IPR004821">
    <property type="entry name" value="Cyt_trans-like"/>
</dbReference>
<evidence type="ECO:0000256" key="6">
    <source>
        <dbReference type="ARBA" id="ARBA00022777"/>
    </source>
</evidence>
<comment type="similarity">
    <text evidence="11">In the N-terminal section; belongs to the carbohydrate kinase PfkB family.</text>
</comment>
<evidence type="ECO:0000313" key="15">
    <source>
        <dbReference type="Proteomes" id="UP000676565"/>
    </source>
</evidence>
<evidence type="ECO:0000256" key="1">
    <source>
        <dbReference type="ARBA" id="ARBA00002319"/>
    </source>
</evidence>
<dbReference type="Pfam" id="PF00294">
    <property type="entry name" value="PfkB"/>
    <property type="match status" value="1"/>
</dbReference>
<evidence type="ECO:0000313" key="14">
    <source>
        <dbReference type="EMBL" id="MBP3960357.1"/>
    </source>
</evidence>
<dbReference type="NCBIfam" id="TIGR00125">
    <property type="entry name" value="cyt_tran_rel"/>
    <property type="match status" value="1"/>
</dbReference>
<dbReference type="NCBIfam" id="TIGR02199">
    <property type="entry name" value="rfaE_dom_II"/>
    <property type="match status" value="1"/>
</dbReference>
<comment type="similarity">
    <text evidence="11">In the C-terminal section; belongs to the cytidylyltransferase family.</text>
</comment>
<evidence type="ECO:0000256" key="4">
    <source>
        <dbReference type="ARBA" id="ARBA00022695"/>
    </source>
</evidence>
<dbReference type="InterPro" id="IPR029056">
    <property type="entry name" value="Ribokinase-like"/>
</dbReference>
<dbReference type="CDD" id="cd01172">
    <property type="entry name" value="RfaE_like"/>
    <property type="match status" value="1"/>
</dbReference>
<dbReference type="InterPro" id="IPR023030">
    <property type="entry name" value="Bifunc_HldE"/>
</dbReference>
<proteinExistence type="inferred from homology"/>
<organism evidence="14 15">
    <name type="scientific">Gemmata palustris</name>
    <dbReference type="NCBI Taxonomy" id="2822762"/>
    <lineage>
        <taxon>Bacteria</taxon>
        <taxon>Pseudomonadati</taxon>
        <taxon>Planctomycetota</taxon>
        <taxon>Planctomycetia</taxon>
        <taxon>Gemmatales</taxon>
        <taxon>Gemmataceae</taxon>
        <taxon>Gemmata</taxon>
    </lineage>
</organism>
<keyword evidence="7 11" id="KW-0067">ATP-binding</keyword>
<comment type="catalytic activity">
    <reaction evidence="11">
        <text>D-glycero-beta-D-manno-heptose 7-phosphate + ATP = D-glycero-beta-D-manno-heptose 1,7-bisphosphate + ADP + H(+)</text>
        <dbReference type="Rhea" id="RHEA:27473"/>
        <dbReference type="ChEBI" id="CHEBI:15378"/>
        <dbReference type="ChEBI" id="CHEBI:30616"/>
        <dbReference type="ChEBI" id="CHEBI:60204"/>
        <dbReference type="ChEBI" id="CHEBI:60208"/>
        <dbReference type="ChEBI" id="CHEBI:456216"/>
        <dbReference type="EC" id="2.7.1.167"/>
    </reaction>
</comment>
<keyword evidence="6 11" id="KW-0418">Kinase</keyword>
<dbReference type="EC" id="2.7.7.70" evidence="11"/>
<evidence type="ECO:0000256" key="8">
    <source>
        <dbReference type="ARBA" id="ARBA00023268"/>
    </source>
</evidence>
<dbReference type="Proteomes" id="UP000676565">
    <property type="component" value="Unassembled WGS sequence"/>
</dbReference>
<comment type="catalytic activity">
    <reaction evidence="10 11">
        <text>D-glycero-beta-D-manno-heptose 1-phosphate + ATP + H(+) = ADP-D-glycero-beta-D-manno-heptose + diphosphate</text>
        <dbReference type="Rhea" id="RHEA:27465"/>
        <dbReference type="ChEBI" id="CHEBI:15378"/>
        <dbReference type="ChEBI" id="CHEBI:30616"/>
        <dbReference type="ChEBI" id="CHEBI:33019"/>
        <dbReference type="ChEBI" id="CHEBI:59967"/>
        <dbReference type="ChEBI" id="CHEBI:61593"/>
        <dbReference type="EC" id="2.7.7.70"/>
    </reaction>
</comment>
<comment type="function">
    <text evidence="1 11">Catalyzes the phosphorylation of D-glycero-D-manno-heptose 7-phosphate at the C-1 position to selectively form D-glycero-beta-D-manno-heptose-1,7-bisphosphate.</text>
</comment>
<evidence type="ECO:0000256" key="10">
    <source>
        <dbReference type="ARBA" id="ARBA00047428"/>
    </source>
</evidence>
<dbReference type="SUPFAM" id="SSF52374">
    <property type="entry name" value="Nucleotidylyl transferase"/>
    <property type="match status" value="1"/>
</dbReference>
<keyword evidence="9 11" id="KW-0119">Carbohydrate metabolism</keyword>
<feature type="active site" evidence="11">
    <location>
        <position position="279"/>
    </location>
</feature>
<reference evidence="14 15" key="1">
    <citation type="submission" date="2021-04" db="EMBL/GenBank/DDBJ databases">
        <authorList>
            <person name="Ivanova A."/>
        </authorList>
    </citation>
    <scope>NUCLEOTIDE SEQUENCE [LARGE SCALE GENOMIC DNA]</scope>
    <source>
        <strain evidence="14 15">G18</strain>
    </source>
</reference>
<dbReference type="Gene3D" id="3.40.50.620">
    <property type="entry name" value="HUPs"/>
    <property type="match status" value="1"/>
</dbReference>
<dbReference type="InterPro" id="IPR014729">
    <property type="entry name" value="Rossmann-like_a/b/a_fold"/>
</dbReference>
<dbReference type="EC" id="2.7.1.167" evidence="11"/>
<protein>
    <recommendedName>
        <fullName evidence="11">Bifunctional protein HldE</fullName>
    </recommendedName>
    <domain>
        <recommendedName>
            <fullName evidence="11">D-beta-D-heptose 7-phosphate kinase</fullName>
            <ecNumber evidence="11">2.7.1.167</ecNumber>
        </recommendedName>
        <alternativeName>
            <fullName evidence="11">D-beta-D-heptose 7-phosphotransferase</fullName>
        </alternativeName>
        <alternativeName>
            <fullName evidence="11">D-glycero-beta-D-manno-heptose-7-phosphate kinase</fullName>
        </alternativeName>
    </domain>
    <domain>
        <recommendedName>
            <fullName evidence="11">D-beta-D-heptose 1-phosphate adenylyltransferase</fullName>
            <ecNumber evidence="11">2.7.7.70</ecNumber>
        </recommendedName>
        <alternativeName>
            <fullName evidence="11">D-glycero-beta-D-manno-heptose 1-phosphate adenylyltransferase</fullName>
        </alternativeName>
    </domain>
</protein>
<evidence type="ECO:0000256" key="3">
    <source>
        <dbReference type="ARBA" id="ARBA00022679"/>
    </source>
</evidence>
<feature type="binding site" evidence="11">
    <location>
        <begin position="209"/>
        <end position="212"/>
    </location>
    <ligand>
        <name>ATP</name>
        <dbReference type="ChEBI" id="CHEBI:30616"/>
    </ligand>
</feature>
<evidence type="ECO:0000256" key="9">
    <source>
        <dbReference type="ARBA" id="ARBA00023277"/>
    </source>
</evidence>
<gene>
    <name evidence="14" type="primary">rfaE2</name>
    <name evidence="11" type="synonym">hldE</name>
    <name evidence="14" type="ORF">J8F10_34445</name>
</gene>